<dbReference type="OrthoDB" id="10513876at2759"/>
<accession>A0A7J7IIL1</accession>
<feature type="compositionally biased region" description="Acidic residues" evidence="1">
    <location>
        <begin position="288"/>
        <end position="305"/>
    </location>
</feature>
<dbReference type="EMBL" id="VWRR01000008">
    <property type="protein sequence ID" value="KAF6002925.1"/>
    <property type="molecule type" value="Genomic_DNA"/>
</dbReference>
<organism evidence="2 3">
    <name type="scientific">Cyanidiococcus yangmingshanensis</name>
    <dbReference type="NCBI Taxonomy" id="2690220"/>
    <lineage>
        <taxon>Eukaryota</taxon>
        <taxon>Rhodophyta</taxon>
        <taxon>Bangiophyceae</taxon>
        <taxon>Cyanidiales</taxon>
        <taxon>Cyanidiaceae</taxon>
        <taxon>Cyanidiococcus</taxon>
    </lineage>
</organism>
<gene>
    <name evidence="2" type="ORF">F1559_000878</name>
</gene>
<evidence type="ECO:0000313" key="3">
    <source>
        <dbReference type="Proteomes" id="UP000530660"/>
    </source>
</evidence>
<dbReference type="AlphaFoldDB" id="A0A7J7IIL1"/>
<comment type="caution">
    <text evidence="2">The sequence shown here is derived from an EMBL/GenBank/DDBJ whole genome shotgun (WGS) entry which is preliminary data.</text>
</comment>
<feature type="region of interest" description="Disordered" evidence="1">
    <location>
        <begin position="178"/>
        <end position="224"/>
    </location>
</feature>
<protein>
    <submittedName>
        <fullName evidence="2">Uncharacterized protein</fullName>
    </submittedName>
</protein>
<feature type="region of interest" description="Disordered" evidence="1">
    <location>
        <begin position="45"/>
        <end position="70"/>
    </location>
</feature>
<reference evidence="2 3" key="1">
    <citation type="journal article" date="2020" name="J. Phycol.">
        <title>Comparative genome analysis reveals Cyanidiococcus gen. nov., a new extremophilic red algal genus sister to Cyanidioschyzon (Cyanidioschyzonaceae, Rhodophyta).</title>
        <authorList>
            <person name="Liu S.-L."/>
            <person name="Chiang Y.-R."/>
            <person name="Yoon H.S."/>
            <person name="Fu H.-Y."/>
        </authorList>
    </citation>
    <scope>NUCLEOTIDE SEQUENCE [LARGE SCALE GENOMIC DNA]</scope>
    <source>
        <strain evidence="2 3">THAL066</strain>
    </source>
</reference>
<feature type="compositionally biased region" description="Acidic residues" evidence="1">
    <location>
        <begin position="313"/>
        <end position="323"/>
    </location>
</feature>
<name>A0A7J7IIL1_9RHOD</name>
<feature type="compositionally biased region" description="Basic and acidic residues" evidence="1">
    <location>
        <begin position="50"/>
        <end position="70"/>
    </location>
</feature>
<sequence length="344" mass="39267">MFLLSLPGNERLRERGERRLAAVRPSRLKRAQRFGCPGLVALRPPPGDTYAKKYEEDDRNPYGPDGRKEERTTEINQFGIEQPVLKPLELFQISLFGELRERVEEGDFTYRWQRRETENWPVCPRGLYPENYPVEEVLKSDLKIPTVQEYDIDERVDHIRELVPSILDMLREDGLLKTRDRRGANEGTGTRTRRSRRSGGVPATASERSSAARASRRILESDDEEALFDEVDEEAFGEEITAEDGEPAELDIEDTALLDEDGLSERDLDLEEIIDADDVDLETDYDDVALTEDTSDYEEDVGDEGDGYRFDNLDDEVDEDFDYDGGFGSRATGPVGLSDDFDYD</sequence>
<feature type="region of interest" description="Disordered" evidence="1">
    <location>
        <begin position="288"/>
        <end position="344"/>
    </location>
</feature>
<evidence type="ECO:0000313" key="2">
    <source>
        <dbReference type="EMBL" id="KAF6002925.1"/>
    </source>
</evidence>
<proteinExistence type="predicted"/>
<dbReference type="Proteomes" id="UP000530660">
    <property type="component" value="Unassembled WGS sequence"/>
</dbReference>
<keyword evidence="3" id="KW-1185">Reference proteome</keyword>
<evidence type="ECO:0000256" key="1">
    <source>
        <dbReference type="SAM" id="MobiDB-lite"/>
    </source>
</evidence>